<keyword evidence="2" id="KW-1185">Reference proteome</keyword>
<gene>
    <name evidence="1" type="ORF">GO988_13805</name>
</gene>
<accession>A0A7K1TG73</accession>
<dbReference type="EMBL" id="WQKZ01000003">
    <property type="protein sequence ID" value="MVN77405.1"/>
    <property type="molecule type" value="Genomic_DNA"/>
</dbReference>
<evidence type="ECO:0000313" key="1">
    <source>
        <dbReference type="EMBL" id="MVN77405.1"/>
    </source>
</evidence>
<proteinExistence type="predicted"/>
<evidence type="ECO:0000313" key="2">
    <source>
        <dbReference type="Proteomes" id="UP000441336"/>
    </source>
</evidence>
<reference evidence="1 2" key="1">
    <citation type="submission" date="2019-12" db="EMBL/GenBank/DDBJ databases">
        <title>Hymenobacter sp. HMF4947 Genome sequencing and assembly.</title>
        <authorList>
            <person name="Kang H."/>
            <person name="Cha I."/>
            <person name="Kim H."/>
            <person name="Joh K."/>
        </authorList>
    </citation>
    <scope>NUCLEOTIDE SEQUENCE [LARGE SCALE GENOMIC DNA]</scope>
    <source>
        <strain evidence="1 2">HMF4947</strain>
    </source>
</reference>
<dbReference type="Proteomes" id="UP000441336">
    <property type="component" value="Unassembled WGS sequence"/>
</dbReference>
<organism evidence="1 2">
    <name type="scientific">Hymenobacter ginkgonis</name>
    <dbReference type="NCBI Taxonomy" id="2682976"/>
    <lineage>
        <taxon>Bacteria</taxon>
        <taxon>Pseudomonadati</taxon>
        <taxon>Bacteroidota</taxon>
        <taxon>Cytophagia</taxon>
        <taxon>Cytophagales</taxon>
        <taxon>Hymenobacteraceae</taxon>
        <taxon>Hymenobacter</taxon>
    </lineage>
</organism>
<comment type="caution">
    <text evidence="1">The sequence shown here is derived from an EMBL/GenBank/DDBJ whole genome shotgun (WGS) entry which is preliminary data.</text>
</comment>
<dbReference type="RefSeq" id="WP_157566403.1">
    <property type="nucleotide sequence ID" value="NZ_WQKZ01000003.1"/>
</dbReference>
<sequence>MSIIINAPQFTCGVLRAKWSKPVVAAELLTSYELVLDQALKSGKCRFWLLDLSQRNWSEPTLLNWLSQQFAARASQALGGPVFVAYLTASHHWVHVGGSGLTAMRQRAAKVNFYSCFFKNGALALDWLRDQRQLEPTAVRWLNTLN</sequence>
<evidence type="ECO:0008006" key="3">
    <source>
        <dbReference type="Google" id="ProtNLM"/>
    </source>
</evidence>
<protein>
    <recommendedName>
        <fullName evidence="3">STAS/SEC14 domain-containing protein</fullName>
    </recommendedName>
</protein>
<dbReference type="AlphaFoldDB" id="A0A7K1TG73"/>
<name>A0A7K1TG73_9BACT</name>